<reference evidence="1 2" key="1">
    <citation type="journal article" date="2022" name="DNA Res.">
        <title>Chromosomal-level genome assembly of the orchid tree Bauhinia variegata (Leguminosae; Cercidoideae) supports the allotetraploid origin hypothesis of Bauhinia.</title>
        <authorList>
            <person name="Zhong Y."/>
            <person name="Chen Y."/>
            <person name="Zheng D."/>
            <person name="Pang J."/>
            <person name="Liu Y."/>
            <person name="Luo S."/>
            <person name="Meng S."/>
            <person name="Qian L."/>
            <person name="Wei D."/>
            <person name="Dai S."/>
            <person name="Zhou R."/>
        </authorList>
    </citation>
    <scope>NUCLEOTIDE SEQUENCE [LARGE SCALE GENOMIC DNA]</scope>
    <source>
        <strain evidence="1">BV-YZ2020</strain>
    </source>
</reference>
<dbReference type="EMBL" id="CM039438">
    <property type="protein sequence ID" value="KAI4300125.1"/>
    <property type="molecule type" value="Genomic_DNA"/>
</dbReference>
<evidence type="ECO:0000313" key="2">
    <source>
        <dbReference type="Proteomes" id="UP000828941"/>
    </source>
</evidence>
<evidence type="ECO:0000313" key="1">
    <source>
        <dbReference type="EMBL" id="KAI4300125.1"/>
    </source>
</evidence>
<accession>A0ACB9KSP1</accession>
<protein>
    <submittedName>
        <fullName evidence="1">Uncharacterized protein</fullName>
    </submittedName>
</protein>
<name>A0ACB9KSP1_BAUVA</name>
<comment type="caution">
    <text evidence="1">The sequence shown here is derived from an EMBL/GenBank/DDBJ whole genome shotgun (WGS) entry which is preliminary data.</text>
</comment>
<keyword evidence="2" id="KW-1185">Reference proteome</keyword>
<proteinExistence type="predicted"/>
<gene>
    <name evidence="1" type="ORF">L6164_033537</name>
</gene>
<sequence>MSAGVCGKRVGYEEIFGSSSPPSCSSAKKSRWSSYESPNLFEPVSGSDDKVSALLQMFPALEPEVVERVFRDNYCKLEDAVKCLGILSSGDIHGRVISQSCESAVIGNCDAIVNQNQATCSQRWEETSEAEKDTKSTTSSGHSIDGIKWVDLFVDEMMKAADLDDARGRATRILEAFEQCTSVQTRASKEMEHASLKVQLQNLLNDNQILKRAVAIQHERNLEQEEKTKGVQQLKQVLSQYQEKVQSLELSNYALKVHLQRAQESSSNSGPFHPHIF</sequence>
<organism evidence="1 2">
    <name type="scientific">Bauhinia variegata</name>
    <name type="common">Purple orchid tree</name>
    <name type="synonym">Phanera variegata</name>
    <dbReference type="NCBI Taxonomy" id="167791"/>
    <lineage>
        <taxon>Eukaryota</taxon>
        <taxon>Viridiplantae</taxon>
        <taxon>Streptophyta</taxon>
        <taxon>Embryophyta</taxon>
        <taxon>Tracheophyta</taxon>
        <taxon>Spermatophyta</taxon>
        <taxon>Magnoliopsida</taxon>
        <taxon>eudicotyledons</taxon>
        <taxon>Gunneridae</taxon>
        <taxon>Pentapetalae</taxon>
        <taxon>rosids</taxon>
        <taxon>fabids</taxon>
        <taxon>Fabales</taxon>
        <taxon>Fabaceae</taxon>
        <taxon>Cercidoideae</taxon>
        <taxon>Cercideae</taxon>
        <taxon>Bauhiniinae</taxon>
        <taxon>Bauhinia</taxon>
    </lineage>
</organism>
<dbReference type="Proteomes" id="UP000828941">
    <property type="component" value="Chromosome 13"/>
</dbReference>